<dbReference type="EMBL" id="MEUV01000021">
    <property type="protein sequence ID" value="OGC45816.1"/>
    <property type="molecule type" value="Genomic_DNA"/>
</dbReference>
<gene>
    <name evidence="1" type="ORF">A2V49_00195</name>
</gene>
<dbReference type="AlphaFoldDB" id="A0A1F4ULM2"/>
<evidence type="ECO:0000313" key="1">
    <source>
        <dbReference type="EMBL" id="OGC45816.1"/>
    </source>
</evidence>
<reference evidence="1 2" key="1">
    <citation type="journal article" date="2016" name="Nat. Commun.">
        <title>Thousands of microbial genomes shed light on interconnected biogeochemical processes in an aquifer system.</title>
        <authorList>
            <person name="Anantharaman K."/>
            <person name="Brown C.T."/>
            <person name="Hug L.A."/>
            <person name="Sharon I."/>
            <person name="Castelle C.J."/>
            <person name="Probst A.J."/>
            <person name="Thomas B.C."/>
            <person name="Singh A."/>
            <person name="Wilkins M.J."/>
            <person name="Karaoz U."/>
            <person name="Brodie E.L."/>
            <person name="Williams K.H."/>
            <person name="Hubbard S.S."/>
            <person name="Banfield J.F."/>
        </authorList>
    </citation>
    <scope>NUCLEOTIDE SEQUENCE [LARGE SCALE GENOMIC DNA]</scope>
</reference>
<sequence length="112" mass="12861">MYIFIPEKGSFGDEVSPGLSLSYFYYFYLYTSTTIRCSMLNMTTTTNNDKRVIVTKRRVTIFMHPSITKQARAQAIIEDLSLTRLVEKALLKYLPKETVIKAVIPPRDSSLI</sequence>
<name>A0A1F4ULM2_UNCKA</name>
<proteinExistence type="predicted"/>
<organism evidence="1 2">
    <name type="scientific">candidate division WWE3 bacterium RBG_19FT_COMBO_34_6</name>
    <dbReference type="NCBI Taxonomy" id="1802612"/>
    <lineage>
        <taxon>Bacteria</taxon>
        <taxon>Katanobacteria</taxon>
    </lineage>
</organism>
<dbReference type="Proteomes" id="UP000178615">
    <property type="component" value="Unassembled WGS sequence"/>
</dbReference>
<accession>A0A1F4ULM2</accession>
<protein>
    <submittedName>
        <fullName evidence="1">Uncharacterized protein</fullName>
    </submittedName>
</protein>
<evidence type="ECO:0000313" key="2">
    <source>
        <dbReference type="Proteomes" id="UP000178615"/>
    </source>
</evidence>
<comment type="caution">
    <text evidence="1">The sequence shown here is derived from an EMBL/GenBank/DDBJ whole genome shotgun (WGS) entry which is preliminary data.</text>
</comment>